<dbReference type="eggNOG" id="KOG2451">
    <property type="taxonomic scope" value="Eukaryota"/>
</dbReference>
<dbReference type="InterPro" id="IPR016163">
    <property type="entry name" value="Ald_DH_C"/>
</dbReference>
<reference evidence="5" key="1">
    <citation type="journal article" date="2014" name="PLoS Genet.">
        <title>Signature Gene Expression Reveals Novel Clues to the Molecular Mechanisms of Dimorphic Transition in Penicillium marneffei.</title>
        <authorList>
            <person name="Yang E."/>
            <person name="Wang G."/>
            <person name="Cai J."/>
            <person name="Woo P.C."/>
            <person name="Lau S.K."/>
            <person name="Yuen K.-Y."/>
            <person name="Chow W.-N."/>
            <person name="Lin X."/>
        </authorList>
    </citation>
    <scope>NUCLEOTIDE SEQUENCE [LARGE SCALE GENOMIC DNA]</scope>
    <source>
        <strain evidence="5">PM1</strain>
    </source>
</reference>
<dbReference type="EMBL" id="JPOX01000013">
    <property type="protein sequence ID" value="KFX47984.1"/>
    <property type="molecule type" value="Genomic_DNA"/>
</dbReference>
<comment type="similarity">
    <text evidence="2">Belongs to the aldehyde dehydrogenase family.</text>
</comment>
<protein>
    <submittedName>
        <fullName evidence="5">Succinate-semialdehyde dehydrogenase [NADP(+)]</fullName>
    </submittedName>
</protein>
<dbReference type="InterPro" id="IPR016162">
    <property type="entry name" value="Ald_DH_N"/>
</dbReference>
<gene>
    <name evidence="5" type="ORF">GQ26_0130620</name>
</gene>
<feature type="domain" description="Aldehyde dehydrogenase" evidence="4">
    <location>
        <begin position="39"/>
        <end position="503"/>
    </location>
</feature>
<dbReference type="PANTHER" id="PTHR43353:SF7">
    <property type="entry name" value="SUCCINATE SEMIALDEHYDE DEHYDROGENASE (EUROFUNG)"/>
    <property type="match status" value="1"/>
</dbReference>
<dbReference type="GO" id="GO:0005737">
    <property type="term" value="C:cytoplasm"/>
    <property type="evidence" value="ECO:0007669"/>
    <property type="project" value="TreeGrafter"/>
</dbReference>
<dbReference type="Pfam" id="PF00171">
    <property type="entry name" value="Aldedh"/>
    <property type="match status" value="1"/>
</dbReference>
<dbReference type="GO" id="GO:0004777">
    <property type="term" value="F:succinate-semialdehyde dehydrogenase (NAD+) activity"/>
    <property type="evidence" value="ECO:0007669"/>
    <property type="project" value="TreeGrafter"/>
</dbReference>
<comment type="caution">
    <text evidence="5">The sequence shown here is derived from an EMBL/GenBank/DDBJ whole genome shotgun (WGS) entry which is preliminary data.</text>
</comment>
<dbReference type="FunFam" id="3.40.309.10:FF:000004">
    <property type="entry name" value="Succinate-semialdehyde dehydrogenase I"/>
    <property type="match status" value="1"/>
</dbReference>
<comment type="pathway">
    <text evidence="1">Amino-acid degradation; 4-aminobutanoate degradation.</text>
</comment>
<dbReference type="InterPro" id="IPR015590">
    <property type="entry name" value="Aldehyde_DH_dom"/>
</dbReference>
<evidence type="ECO:0000313" key="5">
    <source>
        <dbReference type="EMBL" id="KFX47983.1"/>
    </source>
</evidence>
<keyword evidence="3" id="KW-0560">Oxidoreductase</keyword>
<dbReference type="InterPro" id="IPR016161">
    <property type="entry name" value="Ald_DH/histidinol_DH"/>
</dbReference>
<dbReference type="GO" id="GO:0009450">
    <property type="term" value="P:gamma-aminobutyric acid catabolic process"/>
    <property type="evidence" value="ECO:0007669"/>
    <property type="project" value="TreeGrafter"/>
</dbReference>
<dbReference type="CDD" id="cd07103">
    <property type="entry name" value="ALDH_F5_SSADH_GabD"/>
    <property type="match status" value="1"/>
</dbReference>
<dbReference type="Gene3D" id="3.40.605.10">
    <property type="entry name" value="Aldehyde Dehydrogenase, Chain A, domain 1"/>
    <property type="match status" value="1"/>
</dbReference>
<dbReference type="AlphaFoldDB" id="A0A093XRZ1"/>
<accession>A0A093XRZ1</accession>
<dbReference type="PANTHER" id="PTHR43353">
    <property type="entry name" value="SUCCINATE-SEMIALDEHYDE DEHYDROGENASE, MITOCHONDRIAL"/>
    <property type="match status" value="1"/>
</dbReference>
<dbReference type="SUPFAM" id="SSF53720">
    <property type="entry name" value="ALDH-like"/>
    <property type="match status" value="1"/>
</dbReference>
<proteinExistence type="inferred from homology"/>
<dbReference type="Gene3D" id="3.40.309.10">
    <property type="entry name" value="Aldehyde Dehydrogenase, Chain A, domain 2"/>
    <property type="match status" value="1"/>
</dbReference>
<dbReference type="FunFam" id="3.40.605.10:FF:000063">
    <property type="entry name" value="Succinate-semialdehyde dehydrogenase, mitochondrial"/>
    <property type="match status" value="1"/>
</dbReference>
<evidence type="ECO:0000256" key="1">
    <source>
        <dbReference type="ARBA" id="ARBA00005176"/>
    </source>
</evidence>
<dbReference type="EMBL" id="JPOX01000013">
    <property type="protein sequence ID" value="KFX47983.1"/>
    <property type="molecule type" value="Genomic_DNA"/>
</dbReference>
<organism evidence="5">
    <name type="scientific">Talaromyces marneffei PM1</name>
    <dbReference type="NCBI Taxonomy" id="1077442"/>
    <lineage>
        <taxon>Eukaryota</taxon>
        <taxon>Fungi</taxon>
        <taxon>Dikarya</taxon>
        <taxon>Ascomycota</taxon>
        <taxon>Pezizomycotina</taxon>
        <taxon>Eurotiomycetes</taxon>
        <taxon>Eurotiomycetidae</taxon>
        <taxon>Eurotiales</taxon>
        <taxon>Trichocomaceae</taxon>
        <taxon>Talaromyces</taxon>
        <taxon>Talaromyces sect. Talaromyces</taxon>
    </lineage>
</organism>
<name>A0A093XRZ1_TALMA</name>
<evidence type="ECO:0000256" key="3">
    <source>
        <dbReference type="ARBA" id="ARBA00023002"/>
    </source>
</evidence>
<dbReference type="HOGENOM" id="CLU_005391_5_1_1"/>
<evidence type="ECO:0000259" key="4">
    <source>
        <dbReference type="Pfam" id="PF00171"/>
    </source>
</evidence>
<dbReference type="InterPro" id="IPR050740">
    <property type="entry name" value="Aldehyde_DH_Superfamily"/>
</dbReference>
<sequence>MSHHSHSTNSGTRQVRVPFELSDQTLLHNQCYVDGQWCSSLSGNFFTIEDPGSGTKWATCPDCIPEDVDNVVQKAHVAFQLYSRTNPRKRAQLLSTWHQLILSARDDLAKILVYETGKPLTEAFGEIDYGASFTWWFAGEADRIRGSTLVSAADNRRTVTIKQPIGVAAALVPWNFPIVLVLRKVSAALAAGCTIVVKPSPETPMTALCLADLATRAGFPKGAFNVLTTSLENTPAVAQSLCTHPLVKKVTFTGSTRVGKIIARLCADYLKKSTCELGGNCPLICFADADLDLAIDQLFALKWRHAGQACVTANRVYVERAIYQDFIERIIKRTKTLVVGHGLDPNTTMGPVTVERGLDRLEDLVADAVGKGAKIVLGTGTRCHKDNIKDLTKGFFMKPTILVDMTDEMIMTHEEVFGPVLGIYLFETEQEITDRANATPYGLASYVFTENTHRIWRMMENLEAGMIGLNVGNSSAAEAPFGGMKDSGWGKESGKDVAIDEYLVSNRGVIPYPCLRRASSKTYYNRSM</sequence>
<evidence type="ECO:0000256" key="2">
    <source>
        <dbReference type="ARBA" id="ARBA00009986"/>
    </source>
</evidence>